<dbReference type="Gene3D" id="3.40.309.10">
    <property type="entry name" value="Aldehyde Dehydrogenase, Chain A, domain 2"/>
    <property type="match status" value="1"/>
</dbReference>
<evidence type="ECO:0000256" key="6">
    <source>
        <dbReference type="ARBA" id="ARBA00030806"/>
    </source>
</evidence>
<dbReference type="InterPro" id="IPR010102">
    <property type="entry name" value="Succ_semiAld_DH"/>
</dbReference>
<dbReference type="InterPro" id="IPR016162">
    <property type="entry name" value="Ald_DH_N"/>
</dbReference>
<gene>
    <name evidence="10" type="ORF">JRO89_XS11G0232100</name>
</gene>
<name>A0ABQ8HGV0_9ROSI</name>
<feature type="domain" description="Aldehyde dehydrogenase" evidence="9">
    <location>
        <begin position="117"/>
        <end position="573"/>
    </location>
</feature>
<keyword evidence="5 8" id="KW-0560">Oxidoreductase</keyword>
<evidence type="ECO:0000313" key="10">
    <source>
        <dbReference type="EMBL" id="KAH7557875.1"/>
    </source>
</evidence>
<evidence type="ECO:0000256" key="7">
    <source>
        <dbReference type="PROSITE-ProRule" id="PRU10007"/>
    </source>
</evidence>
<dbReference type="InterPro" id="IPR016163">
    <property type="entry name" value="Ald_DH_C"/>
</dbReference>
<feature type="active site" evidence="7">
    <location>
        <position position="353"/>
    </location>
</feature>
<dbReference type="CDD" id="cd07103">
    <property type="entry name" value="ALDH_F5_SSADH_GabD"/>
    <property type="match status" value="1"/>
</dbReference>
<evidence type="ECO:0000256" key="5">
    <source>
        <dbReference type="ARBA" id="ARBA00023002"/>
    </source>
</evidence>
<evidence type="ECO:0000313" key="11">
    <source>
        <dbReference type="Proteomes" id="UP000827721"/>
    </source>
</evidence>
<evidence type="ECO:0000256" key="2">
    <source>
        <dbReference type="ARBA" id="ARBA00009986"/>
    </source>
</evidence>
<comment type="similarity">
    <text evidence="2 8">Belongs to the aldehyde dehydrogenase family.</text>
</comment>
<evidence type="ECO:0000256" key="4">
    <source>
        <dbReference type="ARBA" id="ARBA00019842"/>
    </source>
</evidence>
<dbReference type="EC" id="1.2.1.24" evidence="3"/>
<dbReference type="PANTHER" id="PTHR43353:SF5">
    <property type="entry name" value="SUCCINATE-SEMIALDEHYDE DEHYDROGENASE, MITOCHONDRIAL"/>
    <property type="match status" value="1"/>
</dbReference>
<dbReference type="Gene3D" id="3.40.605.10">
    <property type="entry name" value="Aldehyde Dehydrogenase, Chain A, domain 1"/>
    <property type="match status" value="1"/>
</dbReference>
<organism evidence="10 11">
    <name type="scientific">Xanthoceras sorbifolium</name>
    <dbReference type="NCBI Taxonomy" id="99658"/>
    <lineage>
        <taxon>Eukaryota</taxon>
        <taxon>Viridiplantae</taxon>
        <taxon>Streptophyta</taxon>
        <taxon>Embryophyta</taxon>
        <taxon>Tracheophyta</taxon>
        <taxon>Spermatophyta</taxon>
        <taxon>Magnoliopsida</taxon>
        <taxon>eudicotyledons</taxon>
        <taxon>Gunneridae</taxon>
        <taxon>Pentapetalae</taxon>
        <taxon>rosids</taxon>
        <taxon>malvids</taxon>
        <taxon>Sapindales</taxon>
        <taxon>Sapindaceae</taxon>
        <taxon>Xanthoceroideae</taxon>
        <taxon>Xanthoceras</taxon>
    </lineage>
</organism>
<dbReference type="InterPro" id="IPR016160">
    <property type="entry name" value="Ald_DH_CS_CYS"/>
</dbReference>
<reference evidence="10 11" key="1">
    <citation type="submission" date="2021-02" db="EMBL/GenBank/DDBJ databases">
        <title>Plant Genome Project.</title>
        <authorList>
            <person name="Zhang R.-G."/>
        </authorList>
    </citation>
    <scope>NUCLEOTIDE SEQUENCE [LARGE SCALE GENOMIC DNA]</scope>
    <source>
        <tissue evidence="10">Leaves</tissue>
    </source>
</reference>
<comment type="caution">
    <text evidence="10">The sequence shown here is derived from an EMBL/GenBank/DDBJ whole genome shotgun (WGS) entry which is preliminary data.</text>
</comment>
<proteinExistence type="inferred from homology"/>
<protein>
    <recommendedName>
        <fullName evidence="4">Succinate-semialdehyde dehydrogenase, mitochondrial</fullName>
        <ecNumber evidence="3">1.2.1.24</ecNumber>
    </recommendedName>
    <alternativeName>
        <fullName evidence="6">NAD(+)-dependent succinic semialdehyde dehydrogenase</fullName>
    </alternativeName>
</protein>
<dbReference type="NCBIfam" id="TIGR01780">
    <property type="entry name" value="SSADH"/>
    <property type="match status" value="1"/>
</dbReference>
<dbReference type="EMBL" id="JAFEMO010000011">
    <property type="protein sequence ID" value="KAH7557875.1"/>
    <property type="molecule type" value="Genomic_DNA"/>
</dbReference>
<dbReference type="InterPro" id="IPR029510">
    <property type="entry name" value="Ald_DH_CS_GLU"/>
</dbReference>
<dbReference type="PROSITE" id="PS00687">
    <property type="entry name" value="ALDEHYDE_DEHYDR_GLU"/>
    <property type="match status" value="1"/>
</dbReference>
<dbReference type="Proteomes" id="UP000827721">
    <property type="component" value="Unassembled WGS sequence"/>
</dbReference>
<dbReference type="InterPro" id="IPR016161">
    <property type="entry name" value="Ald_DH/histidinol_DH"/>
</dbReference>
<accession>A0ABQ8HGV0</accession>
<dbReference type="PROSITE" id="PS00070">
    <property type="entry name" value="ALDEHYDE_DEHYDR_CYS"/>
    <property type="match status" value="1"/>
</dbReference>
<evidence type="ECO:0000256" key="1">
    <source>
        <dbReference type="ARBA" id="ARBA00005176"/>
    </source>
</evidence>
<evidence type="ECO:0000256" key="8">
    <source>
        <dbReference type="RuleBase" id="RU003345"/>
    </source>
</evidence>
<dbReference type="InterPro" id="IPR015590">
    <property type="entry name" value="Aldehyde_DH_dom"/>
</dbReference>
<comment type="pathway">
    <text evidence="1">Amino-acid degradation; 4-aminobutanoate degradation.</text>
</comment>
<dbReference type="InterPro" id="IPR050740">
    <property type="entry name" value="Aldehyde_DH_Superfamily"/>
</dbReference>
<keyword evidence="11" id="KW-1185">Reference proteome</keyword>
<dbReference type="PANTHER" id="PTHR43353">
    <property type="entry name" value="SUCCINATE-SEMIALDEHYDE DEHYDROGENASE, MITOCHONDRIAL"/>
    <property type="match status" value="1"/>
</dbReference>
<dbReference type="SUPFAM" id="SSF53720">
    <property type="entry name" value="ALDH-like"/>
    <property type="match status" value="1"/>
</dbReference>
<sequence length="640" mass="69148">MTLGGVSRLALVGSRSFATSQVLSMHSYCFTRPIITRQASYCTHSMDDKYFFCGCCCCGICRDFIFEGDCLNYELIEFKCAAGHSECLMSMEVKSSITDKLRSSGLLRTQGLIGGKWTDAYDGKTLEVHNPATGEVLADVSCMGQKETNDAISSAYDTFISWSKVTAAERSKCLRKWYDLLMAHKEELGQLITLEQGKPLKEAIGEVSYGASFVEFFAEEAKRVYGDIIPATLPDRRLFVLRQPVGVVGAITPWNFPLAMITRKVGPALACGCTVVIKPSELTPLTALAAAELSLQAGIPPGAVNVIMGNAPAIGDALLASPQVRKITFTGSTAVGKKLMAGAAATVKKVSLELGGNAPCIIFNDADLDVAVKGTLAAKFRNSGQTCVCANRVLVQEGIYEKFANALSKAVQNLKVGEGFTEGAIQGPLINKAALEKVETFVQEAVSKGAKVLLGGKRHSLGMTFYEPTVIGDVKSDMLLSREEVFGPVAPLLRFKTEEEAIHMANDTNAGLAAYIFTTNVQRTWRVSEALEYGLVGVNEGLISTEVAPFGGVKQSGLGREGSKYGMDEYLEFSSYEICMLGGYEQKLTVEVRRQSLPRWTCNSKIAGREKASVLSFAFDVNVEVSCKPCRQLLRSCVSE</sequence>
<evidence type="ECO:0000259" key="9">
    <source>
        <dbReference type="Pfam" id="PF00171"/>
    </source>
</evidence>
<dbReference type="Pfam" id="PF00171">
    <property type="entry name" value="Aldedh"/>
    <property type="match status" value="1"/>
</dbReference>
<evidence type="ECO:0000256" key="3">
    <source>
        <dbReference type="ARBA" id="ARBA00013051"/>
    </source>
</evidence>